<evidence type="ECO:0000256" key="6">
    <source>
        <dbReference type="ARBA" id="ARBA00034721"/>
    </source>
</evidence>
<keyword evidence="2 7" id="KW-0812">Transmembrane</keyword>
<feature type="compositionally biased region" description="Polar residues" evidence="8">
    <location>
        <begin position="157"/>
        <end position="166"/>
    </location>
</feature>
<dbReference type="Pfam" id="PF01284">
    <property type="entry name" value="MARVEL"/>
    <property type="match status" value="1"/>
</dbReference>
<proteinExistence type="inferred from homology"/>
<evidence type="ECO:0000259" key="10">
    <source>
        <dbReference type="PROSITE" id="PS51225"/>
    </source>
</evidence>
<evidence type="ECO:0000256" key="4">
    <source>
        <dbReference type="ARBA" id="ARBA00022989"/>
    </source>
</evidence>
<comment type="subcellular location">
    <subcellularLocation>
        <location evidence="1">Membrane</location>
        <topology evidence="1">Multi-pass membrane protein</topology>
    </subcellularLocation>
</comment>
<feature type="transmembrane region" description="Helical" evidence="9">
    <location>
        <begin position="46"/>
        <end position="66"/>
    </location>
</feature>
<evidence type="ECO:0000256" key="8">
    <source>
        <dbReference type="SAM" id="MobiDB-lite"/>
    </source>
</evidence>
<feature type="compositionally biased region" description="Low complexity" evidence="8">
    <location>
        <begin position="167"/>
        <end position="177"/>
    </location>
</feature>
<evidence type="ECO:0000313" key="11">
    <source>
        <dbReference type="Proteomes" id="UP000515208"/>
    </source>
</evidence>
<dbReference type="InterPro" id="IPR008253">
    <property type="entry name" value="Marvel"/>
</dbReference>
<feature type="region of interest" description="Disordered" evidence="8">
    <location>
        <begin position="157"/>
        <end position="177"/>
    </location>
</feature>
<dbReference type="Proteomes" id="UP000515208">
    <property type="component" value="Unplaced"/>
</dbReference>
<keyword evidence="11" id="KW-1185">Reference proteome</keyword>
<feature type="transmembrane region" description="Helical" evidence="9">
    <location>
        <begin position="15"/>
        <end position="34"/>
    </location>
</feature>
<dbReference type="AlphaFoldDB" id="A0A6P3HJT4"/>
<evidence type="ECO:0000256" key="7">
    <source>
        <dbReference type="PROSITE-ProRule" id="PRU00581"/>
    </source>
</evidence>
<evidence type="ECO:0000256" key="9">
    <source>
        <dbReference type="SAM" id="Phobius"/>
    </source>
</evidence>
<dbReference type="InterPro" id="IPR047123">
    <property type="entry name" value="MYADM-like"/>
</dbReference>
<dbReference type="GeneID" id="104989429"/>
<dbReference type="GO" id="GO:0005886">
    <property type="term" value="C:plasma membrane"/>
    <property type="evidence" value="ECO:0007669"/>
    <property type="project" value="TreeGrafter"/>
</dbReference>
<evidence type="ECO:0000256" key="3">
    <source>
        <dbReference type="ARBA" id="ARBA00022737"/>
    </source>
</evidence>
<keyword evidence="4 9" id="KW-1133">Transmembrane helix</keyword>
<dbReference type="KEGG" id="bbis:104989429"/>
<dbReference type="GO" id="GO:0005911">
    <property type="term" value="C:cell-cell junction"/>
    <property type="evidence" value="ECO:0007669"/>
    <property type="project" value="TreeGrafter"/>
</dbReference>
<feature type="transmembrane region" description="Helical" evidence="9">
    <location>
        <begin position="118"/>
        <end position="143"/>
    </location>
</feature>
<dbReference type="PANTHER" id="PTHR17068">
    <property type="entry name" value="MYELOID-ASSOCIATED DIFFERENTIATION MARKER MYADM FAMILY MEMBER"/>
    <property type="match status" value="1"/>
</dbReference>
<comment type="similarity">
    <text evidence="6">Belongs to the MAL family.</text>
</comment>
<accession>A0A6P3HJT4</accession>
<evidence type="ECO:0000256" key="1">
    <source>
        <dbReference type="ARBA" id="ARBA00004141"/>
    </source>
</evidence>
<dbReference type="PANTHER" id="PTHR17068:SF16">
    <property type="entry name" value="MARVEL DOMAIN-CONTAINING PROTEIN"/>
    <property type="match status" value="1"/>
</dbReference>
<feature type="transmembrane region" description="Helical" evidence="9">
    <location>
        <begin position="86"/>
        <end position="106"/>
    </location>
</feature>
<dbReference type="RefSeq" id="XP_010839414.1">
    <property type="nucleotide sequence ID" value="XM_010841112.1"/>
</dbReference>
<gene>
    <name evidence="12" type="primary">LOC104989429</name>
</gene>
<organism evidence="11 12">
    <name type="scientific">Bison bison bison</name>
    <name type="common">North American plains bison</name>
    <dbReference type="NCBI Taxonomy" id="43346"/>
    <lineage>
        <taxon>Eukaryota</taxon>
        <taxon>Metazoa</taxon>
        <taxon>Chordata</taxon>
        <taxon>Craniata</taxon>
        <taxon>Vertebrata</taxon>
        <taxon>Euteleostomi</taxon>
        <taxon>Mammalia</taxon>
        <taxon>Eutheria</taxon>
        <taxon>Laurasiatheria</taxon>
        <taxon>Artiodactyla</taxon>
        <taxon>Ruminantia</taxon>
        <taxon>Pecora</taxon>
        <taxon>Bovidae</taxon>
        <taxon>Bovinae</taxon>
        <taxon>Bison</taxon>
    </lineage>
</organism>
<evidence type="ECO:0000313" key="12">
    <source>
        <dbReference type="RefSeq" id="XP_010839414.1"/>
    </source>
</evidence>
<keyword evidence="5 7" id="KW-0472">Membrane</keyword>
<evidence type="ECO:0000256" key="5">
    <source>
        <dbReference type="ARBA" id="ARBA00023136"/>
    </source>
</evidence>
<reference evidence="12" key="1">
    <citation type="submission" date="2025-08" db="UniProtKB">
        <authorList>
            <consortium name="RefSeq"/>
        </authorList>
    </citation>
    <scope>IDENTIFICATION</scope>
    <source>
        <tissue evidence="12">Blood</tissue>
    </source>
</reference>
<protein>
    <submittedName>
        <fullName evidence="12">Myeloid-associated differentiation marker-like</fullName>
    </submittedName>
</protein>
<dbReference type="PROSITE" id="PS51225">
    <property type="entry name" value="MARVEL"/>
    <property type="match status" value="1"/>
</dbReference>
<name>A0A6P3HJT4_BISBB</name>
<sequence length="255" mass="27608">MITMCPSSGLGTKPIVGFFLHLGQLVSTCVPFSLGASEDTMKGNVINWFMFIWCICFTVTLIIFIGEFCGLGSRLPFSWDGFLCAHAFYFSISCLSTSIILGTTYIKFLPPGSAQNRVITATAFAFMAAVLYATEAFCIISSLEAWSGSSQPSQACSGGQRTMLTGSSSPSSASPTSISISQPYVRGCMVLFVLLCQVSQFNKKLDGQPQRSSDVNWSSRCTCSVCAWDQRLPAAVLSSCCLMWLTLSAWPVRLL</sequence>
<feature type="domain" description="MARVEL" evidence="10">
    <location>
        <begin position="12"/>
        <end position="144"/>
    </location>
</feature>
<evidence type="ECO:0000256" key="2">
    <source>
        <dbReference type="ARBA" id="ARBA00022692"/>
    </source>
</evidence>
<dbReference type="OrthoDB" id="9719353at2759"/>
<keyword evidence="3" id="KW-0677">Repeat</keyword>